<dbReference type="PANTHER" id="PTHR30085:SF6">
    <property type="entry name" value="ABC TRANSPORTER GLUTAMINE-BINDING PROTEIN GLNH"/>
    <property type="match status" value="1"/>
</dbReference>
<organism evidence="6 7">
    <name type="scientific">Streptomyces somaliensis (strain ATCC 33201 / DSM 40738 / JCM 12659 / KCTC 9044 / NCTC 11332 / NRRL B-12077 / IP 733)</name>
    <dbReference type="NCBI Taxonomy" id="1134445"/>
    <lineage>
        <taxon>Bacteria</taxon>
        <taxon>Bacillati</taxon>
        <taxon>Actinomycetota</taxon>
        <taxon>Actinomycetes</taxon>
        <taxon>Kitasatosporales</taxon>
        <taxon>Streptomycetaceae</taxon>
        <taxon>Streptomyces</taxon>
    </lineage>
</organism>
<dbReference type="EMBL" id="JAAXOU010000047">
    <property type="protein sequence ID" value="NKY13953.1"/>
    <property type="molecule type" value="Genomic_DNA"/>
</dbReference>
<evidence type="ECO:0000313" key="7">
    <source>
        <dbReference type="Proteomes" id="UP000570003"/>
    </source>
</evidence>
<dbReference type="Gene3D" id="3.40.190.10">
    <property type="entry name" value="Periplasmic binding protein-like II"/>
    <property type="match status" value="2"/>
</dbReference>
<dbReference type="AlphaFoldDB" id="A0AA44DCJ2"/>
<dbReference type="Proteomes" id="UP000570003">
    <property type="component" value="Unassembled WGS sequence"/>
</dbReference>
<dbReference type="Pfam" id="PF00497">
    <property type="entry name" value="SBP_bac_3"/>
    <property type="match status" value="1"/>
</dbReference>
<feature type="region of interest" description="Disordered" evidence="4">
    <location>
        <begin position="316"/>
        <end position="353"/>
    </location>
</feature>
<dbReference type="InterPro" id="IPR001638">
    <property type="entry name" value="Solute-binding_3/MltF_N"/>
</dbReference>
<name>A0AA44DCJ2_STRE0</name>
<dbReference type="GO" id="GO:0005576">
    <property type="term" value="C:extracellular region"/>
    <property type="evidence" value="ECO:0007669"/>
    <property type="project" value="TreeGrafter"/>
</dbReference>
<dbReference type="PANTHER" id="PTHR30085">
    <property type="entry name" value="AMINO ACID ABC TRANSPORTER PERMEASE"/>
    <property type="match status" value="1"/>
</dbReference>
<feature type="domain" description="Solute-binding protein family 3/N-terminal" evidence="5">
    <location>
        <begin position="85"/>
        <end position="319"/>
    </location>
</feature>
<evidence type="ECO:0000256" key="1">
    <source>
        <dbReference type="ARBA" id="ARBA00010333"/>
    </source>
</evidence>
<evidence type="ECO:0000313" key="6">
    <source>
        <dbReference type="EMBL" id="NKY13953.1"/>
    </source>
</evidence>
<gene>
    <name evidence="6" type="ORF">HGA06_07200</name>
</gene>
<dbReference type="InterPro" id="IPR051455">
    <property type="entry name" value="Bact_solute-bind_prot3"/>
</dbReference>
<sequence length="353" mass="37544">MDDRGVRRGGAGHVPGASPACWRPLRSSYHWRTARTAARRALRPARARCTRPAGDAGEECSDPEASLPPAPAGGPVVAAIRARRKLVVGIDQNSYRRNYRGPAKGTSEGFDIDPARTAAADILGSPVAVVFRTVPSDRRIAALDSDTVGLVLRTTTVNCARVKRVAFSNASSGTGQQVLARKGSTPTGYDASLSGEGVCSAEGSTAYEVLERRSYDAVHRTERDGTAQDPDRCTVPSRLDCPVRLRACGADAFVMGSALAAGQAARDPAVELKDAPITIEYHGVAAGPGHDDPARRVDHVLAYRAGPWTRAYGKRFKADRPGPSGQVRARVPDGNVPLRARGDRWASRVPPVR</sequence>
<evidence type="ECO:0000259" key="5">
    <source>
        <dbReference type="SMART" id="SM00062"/>
    </source>
</evidence>
<comment type="similarity">
    <text evidence="1">Belongs to the bacterial solute-binding protein 3 family.</text>
</comment>
<dbReference type="SMART" id="SM00062">
    <property type="entry name" value="PBPb"/>
    <property type="match status" value="1"/>
</dbReference>
<dbReference type="GO" id="GO:0030288">
    <property type="term" value="C:outer membrane-bounded periplasmic space"/>
    <property type="evidence" value="ECO:0007669"/>
    <property type="project" value="TreeGrafter"/>
</dbReference>
<feature type="region of interest" description="Disordered" evidence="4">
    <location>
        <begin position="45"/>
        <end position="72"/>
    </location>
</feature>
<keyword evidence="2" id="KW-0813">Transport</keyword>
<comment type="caution">
    <text evidence="6">The sequence shown here is derived from an EMBL/GenBank/DDBJ whole genome shotgun (WGS) entry which is preliminary data.</text>
</comment>
<dbReference type="SUPFAM" id="SSF53850">
    <property type="entry name" value="Periplasmic binding protein-like II"/>
    <property type="match status" value="1"/>
</dbReference>
<accession>A0AA44DCJ2</accession>
<proteinExistence type="inferred from homology"/>
<protein>
    <submittedName>
        <fullName evidence="6">Transporter substrate-binding domain-containing protein</fullName>
    </submittedName>
</protein>
<evidence type="ECO:0000256" key="4">
    <source>
        <dbReference type="SAM" id="MobiDB-lite"/>
    </source>
</evidence>
<keyword evidence="3" id="KW-0732">Signal</keyword>
<evidence type="ECO:0000256" key="3">
    <source>
        <dbReference type="ARBA" id="ARBA00022729"/>
    </source>
</evidence>
<evidence type="ECO:0000256" key="2">
    <source>
        <dbReference type="ARBA" id="ARBA00022448"/>
    </source>
</evidence>
<reference evidence="6 7" key="1">
    <citation type="submission" date="2020-04" db="EMBL/GenBank/DDBJ databases">
        <title>MicrobeNet Type strains.</title>
        <authorList>
            <person name="Nicholson A.C."/>
        </authorList>
    </citation>
    <scope>NUCLEOTIDE SEQUENCE [LARGE SCALE GENOMIC DNA]</scope>
    <source>
        <strain evidence="6 7">DSM 40738</strain>
    </source>
</reference>
<keyword evidence="7" id="KW-1185">Reference proteome</keyword>
<dbReference type="GO" id="GO:0006865">
    <property type="term" value="P:amino acid transport"/>
    <property type="evidence" value="ECO:0007669"/>
    <property type="project" value="TreeGrafter"/>
</dbReference>